<comment type="similarity">
    <text evidence="5">Belongs to the CheB family.</text>
</comment>
<dbReference type="HAMAP" id="MF_00099">
    <property type="entry name" value="CheB_chemtxs"/>
    <property type="match status" value="1"/>
</dbReference>
<keyword evidence="3 5" id="KW-0378">Hydrolase</keyword>
<dbReference type="SUPFAM" id="SSF52172">
    <property type="entry name" value="CheY-like"/>
    <property type="match status" value="1"/>
</dbReference>
<feature type="active site" evidence="5 6">
    <location>
        <position position="173"/>
    </location>
</feature>
<dbReference type="EC" id="3.5.1.44" evidence="5"/>
<dbReference type="Proteomes" id="UP001324634">
    <property type="component" value="Chromosome"/>
</dbReference>
<comment type="catalytic activity">
    <reaction evidence="4 5">
        <text>[protein]-L-glutamate 5-O-methyl ester + H2O = L-glutamyl-[protein] + methanol + H(+)</text>
        <dbReference type="Rhea" id="RHEA:23236"/>
        <dbReference type="Rhea" id="RHEA-COMP:10208"/>
        <dbReference type="Rhea" id="RHEA-COMP:10311"/>
        <dbReference type="ChEBI" id="CHEBI:15377"/>
        <dbReference type="ChEBI" id="CHEBI:15378"/>
        <dbReference type="ChEBI" id="CHEBI:17790"/>
        <dbReference type="ChEBI" id="CHEBI:29973"/>
        <dbReference type="ChEBI" id="CHEBI:82795"/>
        <dbReference type="EC" id="3.1.1.61"/>
    </reaction>
</comment>
<accession>A0AAX4HP42</accession>
<comment type="function">
    <text evidence="5">Involved in chemotaxis. Part of a chemotaxis signal transduction system that modulates chemotaxis in response to various stimuli. Catalyzes the demethylation of specific methylglutamate residues introduced into the chemoreceptors (methyl-accepting chemotaxis proteins or MCP) by CheR. Also mediates the irreversible deamidation of specific glutamine residues to glutamic acid.</text>
</comment>
<feature type="modified residue" description="4-aspartylphosphate" evidence="5 7">
    <location>
        <position position="57"/>
    </location>
</feature>
<evidence type="ECO:0000256" key="1">
    <source>
        <dbReference type="ARBA" id="ARBA00022490"/>
    </source>
</evidence>
<dbReference type="EMBL" id="CP139487">
    <property type="protein sequence ID" value="WPU65084.1"/>
    <property type="molecule type" value="Genomic_DNA"/>
</dbReference>
<evidence type="ECO:0000313" key="11">
    <source>
        <dbReference type="Proteomes" id="UP001324634"/>
    </source>
</evidence>
<protein>
    <recommendedName>
        <fullName evidence="5">Protein-glutamate methylesterase/protein-glutamine glutaminase</fullName>
        <ecNumber evidence="5">3.1.1.61</ecNumber>
        <ecNumber evidence="5">3.5.1.44</ecNumber>
    </recommendedName>
</protein>
<dbReference type="Pfam" id="PF00072">
    <property type="entry name" value="Response_reg"/>
    <property type="match status" value="1"/>
</dbReference>
<name>A0AAX4HP42_9BACT</name>
<dbReference type="InterPro" id="IPR011006">
    <property type="entry name" value="CheY-like_superfamily"/>
</dbReference>
<dbReference type="CDD" id="cd17541">
    <property type="entry name" value="REC_CheB-like"/>
    <property type="match status" value="1"/>
</dbReference>
<dbReference type="SMART" id="SM00448">
    <property type="entry name" value="REC"/>
    <property type="match status" value="1"/>
</dbReference>
<dbReference type="RefSeq" id="WP_321395107.1">
    <property type="nucleotide sequence ID" value="NZ_CP139487.1"/>
</dbReference>
<dbReference type="CDD" id="cd16432">
    <property type="entry name" value="CheB_Rec"/>
    <property type="match status" value="1"/>
</dbReference>
<feature type="domain" description="CheB-type methylesterase" evidence="9">
    <location>
        <begin position="161"/>
        <end position="353"/>
    </location>
</feature>
<evidence type="ECO:0000256" key="6">
    <source>
        <dbReference type="PROSITE-ProRule" id="PRU00050"/>
    </source>
</evidence>
<dbReference type="PANTHER" id="PTHR42872:SF6">
    <property type="entry name" value="PROTEIN-GLUTAMATE METHYLESTERASE_PROTEIN-GLUTAMINE GLUTAMINASE"/>
    <property type="match status" value="1"/>
</dbReference>
<evidence type="ECO:0000256" key="4">
    <source>
        <dbReference type="ARBA" id="ARBA00048267"/>
    </source>
</evidence>
<evidence type="ECO:0000256" key="3">
    <source>
        <dbReference type="ARBA" id="ARBA00022801"/>
    </source>
</evidence>
<dbReference type="InterPro" id="IPR001789">
    <property type="entry name" value="Sig_transdc_resp-reg_receiver"/>
</dbReference>
<dbReference type="PROSITE" id="PS50122">
    <property type="entry name" value="CHEB"/>
    <property type="match status" value="1"/>
</dbReference>
<dbReference type="KEGG" id="psti:SOO65_20515"/>
<feature type="active site" evidence="5 6">
    <location>
        <position position="199"/>
    </location>
</feature>
<dbReference type="PROSITE" id="PS50110">
    <property type="entry name" value="RESPONSE_REGULATORY"/>
    <property type="match status" value="1"/>
</dbReference>
<reference evidence="10 11" key="1">
    <citation type="submission" date="2023-11" db="EMBL/GenBank/DDBJ databases">
        <title>Peredibacter starrii A3.12.</title>
        <authorList>
            <person name="Mitchell R.J."/>
        </authorList>
    </citation>
    <scope>NUCLEOTIDE SEQUENCE [LARGE SCALE GENOMIC DNA]</scope>
    <source>
        <strain evidence="10 11">A3.12</strain>
    </source>
</reference>
<dbReference type="InterPro" id="IPR035909">
    <property type="entry name" value="CheB_C"/>
</dbReference>
<dbReference type="NCBIfam" id="NF009206">
    <property type="entry name" value="PRK12555.1"/>
    <property type="match status" value="1"/>
</dbReference>
<evidence type="ECO:0000256" key="2">
    <source>
        <dbReference type="ARBA" id="ARBA00022500"/>
    </source>
</evidence>
<dbReference type="GO" id="GO:0005737">
    <property type="term" value="C:cytoplasm"/>
    <property type="evidence" value="ECO:0007669"/>
    <property type="project" value="UniProtKB-SubCell"/>
</dbReference>
<dbReference type="PIRSF" id="PIRSF000876">
    <property type="entry name" value="RR_chemtxs_CheB"/>
    <property type="match status" value="1"/>
</dbReference>
<dbReference type="GO" id="GO:0050568">
    <property type="term" value="F:protein-glutamine glutaminase activity"/>
    <property type="evidence" value="ECO:0007669"/>
    <property type="project" value="UniProtKB-UniRule"/>
</dbReference>
<organism evidence="10 11">
    <name type="scientific">Peredibacter starrii</name>
    <dbReference type="NCBI Taxonomy" id="28202"/>
    <lineage>
        <taxon>Bacteria</taxon>
        <taxon>Pseudomonadati</taxon>
        <taxon>Bdellovibrionota</taxon>
        <taxon>Bacteriovoracia</taxon>
        <taxon>Bacteriovoracales</taxon>
        <taxon>Bacteriovoracaceae</taxon>
        <taxon>Peredibacter</taxon>
    </lineage>
</organism>
<dbReference type="SUPFAM" id="SSF52738">
    <property type="entry name" value="Methylesterase CheB, C-terminal domain"/>
    <property type="match status" value="1"/>
</dbReference>
<dbReference type="InterPro" id="IPR008248">
    <property type="entry name" value="CheB-like"/>
</dbReference>
<feature type="active site" evidence="5 6">
    <location>
        <position position="295"/>
    </location>
</feature>
<evidence type="ECO:0000256" key="5">
    <source>
        <dbReference type="HAMAP-Rule" id="MF_00099"/>
    </source>
</evidence>
<comment type="subcellular location">
    <subcellularLocation>
        <location evidence="5">Cytoplasm</location>
    </subcellularLocation>
</comment>
<dbReference type="AlphaFoldDB" id="A0AAX4HP42"/>
<keyword evidence="11" id="KW-1185">Reference proteome</keyword>
<gene>
    <name evidence="5" type="primary">cheB</name>
    <name evidence="10" type="ORF">SOO65_20515</name>
</gene>
<dbReference type="InterPro" id="IPR000673">
    <property type="entry name" value="Sig_transdc_resp-reg_Me-estase"/>
</dbReference>
<evidence type="ECO:0000259" key="9">
    <source>
        <dbReference type="PROSITE" id="PS50122"/>
    </source>
</evidence>
<dbReference type="GO" id="GO:0006935">
    <property type="term" value="P:chemotaxis"/>
    <property type="evidence" value="ECO:0007669"/>
    <property type="project" value="UniProtKB-UniRule"/>
</dbReference>
<dbReference type="GO" id="GO:0008984">
    <property type="term" value="F:protein-glutamate methylesterase activity"/>
    <property type="evidence" value="ECO:0007669"/>
    <property type="project" value="UniProtKB-UniRule"/>
</dbReference>
<sequence>MQQKIRVLLVDDSAVIRTMLQKILSSDPDIEVVGTAPDPYVGREKLVALKPDVMILDIEMPKMDGITFLTKVMEHFPTRTIIFSSLSLERSEVALKCLEVGAIDTMAKPAIDVTKGVLAFKDELIAKVKMVAKSKLPVKKKGLSLVNPVAKTHVPTSGALLKTTHQILAIASSTGGTEALKVLLAGLPADIPGTVIVQHMPAVFTKTYAEHLNKMFPFEVKEAEDGDKVLPGRVLIAPGDFHMEIVRSGGYYNVKLHQQPAMHGVRPAADYLLKSVAHYAGSNAIGVVLTGMGKDGAQGLLEMKKAGSYNFAQNEETCVIFGMPKVAIEVGAIDKVMPLDEIAGEIIKQMDVRKVS</sequence>
<comment type="catalytic activity">
    <reaction evidence="5">
        <text>L-glutaminyl-[protein] + H2O = L-glutamyl-[protein] + NH4(+)</text>
        <dbReference type="Rhea" id="RHEA:16441"/>
        <dbReference type="Rhea" id="RHEA-COMP:10207"/>
        <dbReference type="Rhea" id="RHEA-COMP:10208"/>
        <dbReference type="ChEBI" id="CHEBI:15377"/>
        <dbReference type="ChEBI" id="CHEBI:28938"/>
        <dbReference type="ChEBI" id="CHEBI:29973"/>
        <dbReference type="ChEBI" id="CHEBI:30011"/>
        <dbReference type="EC" id="3.5.1.44"/>
    </reaction>
</comment>
<dbReference type="PANTHER" id="PTHR42872">
    <property type="entry name" value="PROTEIN-GLUTAMATE METHYLESTERASE/PROTEIN-GLUTAMINE GLUTAMINASE"/>
    <property type="match status" value="1"/>
</dbReference>
<keyword evidence="5 7" id="KW-0597">Phosphoprotein</keyword>
<keyword evidence="1 5" id="KW-0963">Cytoplasm</keyword>
<dbReference type="Gene3D" id="3.40.50.180">
    <property type="entry name" value="Methylesterase CheB, C-terminal domain"/>
    <property type="match status" value="1"/>
</dbReference>
<feature type="domain" description="Response regulatory" evidence="8">
    <location>
        <begin position="6"/>
        <end position="123"/>
    </location>
</feature>
<evidence type="ECO:0000256" key="7">
    <source>
        <dbReference type="PROSITE-ProRule" id="PRU00169"/>
    </source>
</evidence>
<evidence type="ECO:0000259" key="8">
    <source>
        <dbReference type="PROSITE" id="PS50110"/>
    </source>
</evidence>
<dbReference type="NCBIfam" id="NF001965">
    <property type="entry name" value="PRK00742.1"/>
    <property type="match status" value="1"/>
</dbReference>
<dbReference type="EC" id="3.1.1.61" evidence="5"/>
<evidence type="ECO:0000313" key="10">
    <source>
        <dbReference type="EMBL" id="WPU65084.1"/>
    </source>
</evidence>
<keyword evidence="2 5" id="KW-0145">Chemotaxis</keyword>
<dbReference type="Gene3D" id="3.40.50.2300">
    <property type="match status" value="1"/>
</dbReference>
<dbReference type="GO" id="GO:0000156">
    <property type="term" value="F:phosphorelay response regulator activity"/>
    <property type="evidence" value="ECO:0007669"/>
    <property type="project" value="InterPro"/>
</dbReference>
<comment type="PTM">
    <text evidence="5">Phosphorylated by CheA. Phosphorylation of the N-terminal regulatory domain activates the methylesterase activity.</text>
</comment>
<comment type="domain">
    <text evidence="5">Contains a C-terminal catalytic domain, and an N-terminal region which modulates catalytic activity.</text>
</comment>
<dbReference type="Pfam" id="PF01339">
    <property type="entry name" value="CheB_methylest"/>
    <property type="match status" value="1"/>
</dbReference>
<proteinExistence type="inferred from homology"/>